<protein>
    <submittedName>
        <fullName evidence="1">Uncharacterized protein</fullName>
    </submittedName>
</protein>
<evidence type="ECO:0000313" key="1">
    <source>
        <dbReference type="EMBL" id="SIT36710.1"/>
    </source>
</evidence>
<organism evidence="1 2">
    <name type="scientific">Paraburkholderia ribeironis</name>
    <dbReference type="NCBI Taxonomy" id="1247936"/>
    <lineage>
        <taxon>Bacteria</taxon>
        <taxon>Pseudomonadati</taxon>
        <taxon>Pseudomonadota</taxon>
        <taxon>Betaproteobacteria</taxon>
        <taxon>Burkholderiales</taxon>
        <taxon>Burkholderiaceae</taxon>
        <taxon>Paraburkholderia</taxon>
    </lineage>
</organism>
<keyword evidence="2" id="KW-1185">Reference proteome</keyword>
<proteinExistence type="predicted"/>
<dbReference type="EMBL" id="CYGX02000009">
    <property type="protein sequence ID" value="SIT36710.1"/>
    <property type="molecule type" value="Genomic_DNA"/>
</dbReference>
<dbReference type="AlphaFoldDB" id="A0A1N7RNK3"/>
<gene>
    <name evidence="1" type="ORF">BN2475_90172</name>
</gene>
<sequence length="331" mass="37808">MMIDPQLSNWCIAIYLYWCHIIMGQKKTAYTMPFPCSPLMQNALLGMRRLTHLARPPARQRRNTPVGRPRRPFPVRVAAQNPAFQRRLLKLAGFAFVERLLAQFTVRPLSLERRIAERPVQRMVGDQAVERQADVMTVARPAIVFRRADQLRAHRTHLDDAARQQEVALAFDHRGPVAAFPQRAAARVAPIEMRHIATPHRLHRFRQARLLGWRDEQLHGARHQRIRVNRQVMIARSRLQAVNEEFVVLVVDEGGLLIEPAKDDVLRLVRDIKTCKPCHAEVSDSRVGTYPKVRRAACAGGSARRGQARNRAALREKALTTAYGLFQTFSS</sequence>
<accession>A0A1N7RNK3</accession>
<dbReference type="Proteomes" id="UP000187012">
    <property type="component" value="Unassembled WGS sequence"/>
</dbReference>
<name>A0A1N7RNK3_9BURK</name>
<reference evidence="1 2" key="1">
    <citation type="submission" date="2016-12" db="EMBL/GenBank/DDBJ databases">
        <authorList>
            <person name="Song W.-J."/>
            <person name="Kurnit D.M."/>
        </authorList>
    </citation>
    <scope>NUCLEOTIDE SEQUENCE [LARGE SCALE GENOMIC DNA]</scope>
    <source>
        <strain evidence="1 2">STM7296</strain>
    </source>
</reference>
<evidence type="ECO:0000313" key="2">
    <source>
        <dbReference type="Proteomes" id="UP000187012"/>
    </source>
</evidence>